<protein>
    <submittedName>
        <fullName evidence="1">Uncharacterized protein</fullName>
    </submittedName>
</protein>
<proteinExistence type="predicted"/>
<sequence length="129" mass="14314">MIDDIRHDLQTDSKEDAHELSYHMIVDARQFLDLASISILSHHCGGLSKRQSHRDVLNSQVKSQTVLDDDNIGSVFLQLKQLYGSGLCDGLGVLAFLVLLWMEKRSITTLSMIAGLDMANSKLSLSQSI</sequence>
<evidence type="ECO:0000313" key="1">
    <source>
        <dbReference type="EMBL" id="KAH6597807.1"/>
    </source>
</evidence>
<gene>
    <name evidence="1" type="ORF">BASA50_004152</name>
</gene>
<organism evidence="1 2">
    <name type="scientific">Batrachochytrium salamandrivorans</name>
    <dbReference type="NCBI Taxonomy" id="1357716"/>
    <lineage>
        <taxon>Eukaryota</taxon>
        <taxon>Fungi</taxon>
        <taxon>Fungi incertae sedis</taxon>
        <taxon>Chytridiomycota</taxon>
        <taxon>Chytridiomycota incertae sedis</taxon>
        <taxon>Chytridiomycetes</taxon>
        <taxon>Rhizophydiales</taxon>
        <taxon>Rhizophydiales incertae sedis</taxon>
        <taxon>Batrachochytrium</taxon>
    </lineage>
</organism>
<evidence type="ECO:0000313" key="2">
    <source>
        <dbReference type="Proteomes" id="UP001648503"/>
    </source>
</evidence>
<comment type="caution">
    <text evidence="1">The sequence shown here is derived from an EMBL/GenBank/DDBJ whole genome shotgun (WGS) entry which is preliminary data.</text>
</comment>
<reference evidence="1 2" key="1">
    <citation type="submission" date="2021-02" db="EMBL/GenBank/DDBJ databases">
        <title>Variation within the Batrachochytrium salamandrivorans European outbreak.</title>
        <authorList>
            <person name="Kelly M."/>
            <person name="Pasmans F."/>
            <person name="Shea T.P."/>
            <person name="Munoz J.F."/>
            <person name="Carranza S."/>
            <person name="Cuomo C.A."/>
            <person name="Martel A."/>
        </authorList>
    </citation>
    <scope>NUCLEOTIDE SEQUENCE [LARGE SCALE GENOMIC DNA]</scope>
    <source>
        <strain evidence="1 2">AMFP18/2</strain>
    </source>
</reference>
<keyword evidence="2" id="KW-1185">Reference proteome</keyword>
<accession>A0ABQ8FGH8</accession>
<name>A0ABQ8FGH8_9FUNG</name>
<dbReference type="EMBL" id="JAFCIX010000127">
    <property type="protein sequence ID" value="KAH6597807.1"/>
    <property type="molecule type" value="Genomic_DNA"/>
</dbReference>
<dbReference type="Proteomes" id="UP001648503">
    <property type="component" value="Unassembled WGS sequence"/>
</dbReference>